<evidence type="ECO:0000313" key="2">
    <source>
        <dbReference type="Proteomes" id="UP000805649"/>
    </source>
</evidence>
<proteinExistence type="predicted"/>
<dbReference type="Proteomes" id="UP000805649">
    <property type="component" value="Unassembled WGS sequence"/>
</dbReference>
<evidence type="ECO:0000313" key="1">
    <source>
        <dbReference type="EMBL" id="KAL0942130.1"/>
    </source>
</evidence>
<dbReference type="EMBL" id="VUJX02000001">
    <property type="protein sequence ID" value="KAL0942130.1"/>
    <property type="molecule type" value="Genomic_DNA"/>
</dbReference>
<gene>
    <name evidence="1" type="ORF">CTRU02_200016</name>
</gene>
<protein>
    <submittedName>
        <fullName evidence="1">SOM1 protein</fullName>
    </submittedName>
</protein>
<name>A0ACC3ZDD7_COLTU</name>
<organism evidence="1 2">
    <name type="scientific">Colletotrichum truncatum</name>
    <name type="common">Anthracnose fungus</name>
    <name type="synonym">Colletotrichum capsici</name>
    <dbReference type="NCBI Taxonomy" id="5467"/>
    <lineage>
        <taxon>Eukaryota</taxon>
        <taxon>Fungi</taxon>
        <taxon>Dikarya</taxon>
        <taxon>Ascomycota</taxon>
        <taxon>Pezizomycotina</taxon>
        <taxon>Sordariomycetes</taxon>
        <taxon>Hypocreomycetidae</taxon>
        <taxon>Glomerellales</taxon>
        <taxon>Glomerellaceae</taxon>
        <taxon>Colletotrichum</taxon>
        <taxon>Colletotrichum truncatum species complex</taxon>
    </lineage>
</organism>
<reference evidence="1 2" key="1">
    <citation type="journal article" date="2020" name="Phytopathology">
        <title>Genome Sequence Resources of Colletotrichum truncatum, C. plurivorum, C. musicola, and C. sojae: Four Species Pathogenic to Soybean (Glycine max).</title>
        <authorList>
            <person name="Rogerio F."/>
            <person name="Boufleur T.R."/>
            <person name="Ciampi-Guillardi M."/>
            <person name="Sukno S.A."/>
            <person name="Thon M.R."/>
            <person name="Massola Junior N.S."/>
            <person name="Baroncelli R."/>
        </authorList>
    </citation>
    <scope>NUCLEOTIDE SEQUENCE [LARGE SCALE GENOMIC DNA]</scope>
    <source>
        <strain evidence="1 2">CMES1059</strain>
    </source>
</reference>
<keyword evidence="2" id="KW-1185">Reference proteome</keyword>
<sequence>MNVNVNPNMANMNAMGGPVGAPVPMMNNGAVAPQVAGPRQMPVPTESQRTLLNTYIYEYFLRHQMFDCARSLVNGDHQINVTKDGPNRRRDENGNLLGNGLGDDPMDTDSKDDIDAKLPDDLPAPKLPMPASESSFLYEWFCLFWDIFNAQRTKGGNGPVNQYVSHTQQQSRMRQNQQQELLRQMRPDGLAAQQQYHTQMMRNMQNGGMGMNMKQGNLVRTAMANNQNNPQAMQMLHQAKQTQMQRDPSDMDGNRQRPSSPGSGENAPSPSKRPRLDGTPYNPSQPGMMPNGRPQQGMPGQQVGTTPNVAQAQQMLITNGINPASLTQQQFTTFSNQPPAVQAKSIATYAANLQQHQASQMPNKPMPNASGPQGQGSPMMAQGPDQAGLAAYYNAGEMGPGGIRPGPGGAQAGGGSNHALQDYQMQLMLLEQQNKKRLMMARQEQDSMGGAMPRGDGPAGPGGPGAPPGPNGQPFPETSAQGARTGASPNPTEQMKRGTPQMNNAGIPSPLPEGAQSRGSPNPMNFMQSQMDPNMAPHFFKGMNNMDGNMVANPQMNGGMRPPSSHPGQPFNGQMNPQQLMAARQQQQQQQQQQGQPPQQQQQPQQAGQNNQPVQWQGGPNGNQMIPQGPQGPVQGTPQQRSMPPPSAPTAANANRTNTSSPQQATAAPPTPSQANKAAPKKKDNKNTKAKVSQFKQRSISEAAAKTIQGATQKKSNPNLNSGATPAADGSQDQEPPTPATPITPVNPASFTKAGQNAAVPAVPNGQPAAPAPAPAAQVAPPAHSDANQNTFSMDNPGGFDINQIDFVNPLVSDNVLNDFDFDSFLHEDGDNQAFDFNGSFGMEGTNEIGAD</sequence>
<accession>A0ACC3ZDD7</accession>
<comment type="caution">
    <text evidence="1">The sequence shown here is derived from an EMBL/GenBank/DDBJ whole genome shotgun (WGS) entry which is preliminary data.</text>
</comment>